<dbReference type="Pfam" id="PF06581">
    <property type="entry name" value="p31comet"/>
    <property type="match status" value="1"/>
</dbReference>
<reference evidence="1" key="1">
    <citation type="journal article" date="2013" name="BMC Genomics">
        <title>Unscrambling butterfly oogenesis.</title>
        <authorList>
            <person name="Carter J.M."/>
            <person name="Baker S.C."/>
            <person name="Pink R."/>
            <person name="Carter D.R."/>
            <person name="Collins A."/>
            <person name="Tomlin J."/>
            <person name="Gibbs M."/>
            <person name="Breuker C.J."/>
        </authorList>
    </citation>
    <scope>NUCLEOTIDE SEQUENCE</scope>
    <source>
        <tissue evidence="1">Ovary</tissue>
    </source>
</reference>
<protein>
    <submittedName>
        <fullName evidence="1">MAD2L1-binding protein</fullName>
    </submittedName>
</protein>
<organism evidence="1">
    <name type="scientific">Pararge aegeria</name>
    <name type="common">speckled wood butterfly</name>
    <dbReference type="NCBI Taxonomy" id="116150"/>
    <lineage>
        <taxon>Eukaryota</taxon>
        <taxon>Metazoa</taxon>
        <taxon>Ecdysozoa</taxon>
        <taxon>Arthropoda</taxon>
        <taxon>Hexapoda</taxon>
        <taxon>Insecta</taxon>
        <taxon>Pterygota</taxon>
        <taxon>Neoptera</taxon>
        <taxon>Endopterygota</taxon>
        <taxon>Lepidoptera</taxon>
        <taxon>Glossata</taxon>
        <taxon>Ditrysia</taxon>
        <taxon>Papilionoidea</taxon>
        <taxon>Nymphalidae</taxon>
        <taxon>Satyrinae</taxon>
        <taxon>Satyrini</taxon>
        <taxon>Parargina</taxon>
        <taxon>Pararge</taxon>
    </lineage>
</organism>
<dbReference type="GO" id="GO:0005634">
    <property type="term" value="C:nucleus"/>
    <property type="evidence" value="ECO:0007669"/>
    <property type="project" value="InterPro"/>
</dbReference>
<name>S4PH66_9NEOP</name>
<dbReference type="InterPro" id="IPR009511">
    <property type="entry name" value="MAD1/Cdc20-bound-Mad2-bd"/>
</dbReference>
<reference evidence="1" key="2">
    <citation type="submission" date="2013-05" db="EMBL/GenBank/DDBJ databases">
        <authorList>
            <person name="Carter J.-M."/>
            <person name="Baker S.C."/>
            <person name="Pink R."/>
            <person name="Carter D.R.F."/>
            <person name="Collins A."/>
            <person name="Tomlin J."/>
            <person name="Gibbs M."/>
            <person name="Breuker C.J."/>
        </authorList>
    </citation>
    <scope>NUCLEOTIDE SEQUENCE</scope>
    <source>
        <tissue evidence="1">Ovary</tissue>
    </source>
</reference>
<dbReference type="RefSeq" id="XP_039757450.1">
    <property type="nucleotide sequence ID" value="XM_039901516.1"/>
</dbReference>
<dbReference type="GeneID" id="120631859"/>
<evidence type="ECO:0000313" key="1">
    <source>
        <dbReference type="EMBL" id="JAA89183.1"/>
    </source>
</evidence>
<dbReference type="AlphaFoldDB" id="S4PH66"/>
<dbReference type="PANTHER" id="PTHR15681:SF1">
    <property type="entry name" value="MAD2L1-BINDING PROTEIN"/>
    <property type="match status" value="1"/>
</dbReference>
<dbReference type="InterPro" id="IPR053729">
    <property type="entry name" value="MAD2L1BP_domain_sf"/>
</dbReference>
<dbReference type="GO" id="GO:0007096">
    <property type="term" value="P:regulation of exit from mitosis"/>
    <property type="evidence" value="ECO:0007669"/>
    <property type="project" value="InterPro"/>
</dbReference>
<sequence>MSVSNSNKSIKIDLNIGDQLTSISCGHIVVELIKFIAYQRLQIPYTYQWLKQVINKRKACEDLREGYQSERHFFVASTALSNLDFIIKSLLKEIDSHSIPEEICIILGASPFTCKEVYRLILPRACHKQQCHSSHIASDQKIQMNVFKTLVTSEKLSQIFFSTLLPTNMFIFIKKNILNNQDVVCLDTFVSVDGWKIPRSCKVVSLDFRTENVQNISCCNEFQIFGDAISKKVDRLNIEEEEPDFNEIESTDEARWFQSSYIMKGFKDCVVDGSSVTNTWLKS</sequence>
<dbReference type="EMBL" id="GAIX01003377">
    <property type="protein sequence ID" value="JAA89183.1"/>
    <property type="molecule type" value="Transcribed_RNA"/>
</dbReference>
<accession>S4PH66</accession>
<proteinExistence type="predicted"/>
<dbReference type="PANTHER" id="PTHR15681">
    <property type="entry name" value="MAD2L1-BINDING PROTEIN"/>
    <property type="match status" value="1"/>
</dbReference>
<dbReference type="Gene3D" id="3.30.900.20">
    <property type="match status" value="1"/>
</dbReference>